<dbReference type="EMBL" id="PYNS01000007">
    <property type="protein sequence ID" value="PSV11306.1"/>
    <property type="molecule type" value="Genomic_DNA"/>
</dbReference>
<dbReference type="RefSeq" id="WP_008987127.1">
    <property type="nucleotide sequence ID" value="NZ_CP131572.1"/>
</dbReference>
<accession>A0A2T3KVZ0</accession>
<proteinExistence type="predicted"/>
<protein>
    <submittedName>
        <fullName evidence="1">Uncharacterized protein</fullName>
    </submittedName>
</protein>
<dbReference type="GeneID" id="99742162"/>
<evidence type="ECO:0000313" key="2">
    <source>
        <dbReference type="Proteomes" id="UP000240530"/>
    </source>
</evidence>
<dbReference type="Proteomes" id="UP000240530">
    <property type="component" value="Unassembled WGS sequence"/>
</dbReference>
<gene>
    <name evidence="1" type="ORF">C0W93_09720</name>
</gene>
<name>A0A2T3KVZ0_PHOLD</name>
<dbReference type="AlphaFoldDB" id="A0A2T3KVZ0"/>
<sequence>MDKTDFLNYLKHEYQEYCVIPSIEYQKKREKREFINGLMKGSRFFGVSFDDLEEIVQSQSSLCFDSLEEMLEIPTYIRMR</sequence>
<evidence type="ECO:0000313" key="1">
    <source>
        <dbReference type="EMBL" id="PSV11306.1"/>
    </source>
</evidence>
<reference evidence="1 2" key="1">
    <citation type="submission" date="2018-03" db="EMBL/GenBank/DDBJ databases">
        <title>Whole genome sequencing of Histamine producing bacteria.</title>
        <authorList>
            <person name="Butler K."/>
        </authorList>
    </citation>
    <scope>NUCLEOTIDE SEQUENCE [LARGE SCALE GENOMIC DNA]</scope>
    <source>
        <strain evidence="1 2">Res.4.1</strain>
    </source>
</reference>
<organism evidence="1 2">
    <name type="scientific">Photobacterium leiognathi subsp. mandapamensis</name>
    <name type="common">Photobacterium mandapamensis</name>
    <dbReference type="NCBI Taxonomy" id="48408"/>
    <lineage>
        <taxon>Bacteria</taxon>
        <taxon>Pseudomonadati</taxon>
        <taxon>Pseudomonadota</taxon>
        <taxon>Gammaproteobacteria</taxon>
        <taxon>Vibrionales</taxon>
        <taxon>Vibrionaceae</taxon>
        <taxon>Photobacterium</taxon>
    </lineage>
</organism>
<comment type="caution">
    <text evidence="1">The sequence shown here is derived from an EMBL/GenBank/DDBJ whole genome shotgun (WGS) entry which is preliminary data.</text>
</comment>